<proteinExistence type="predicted"/>
<accession>A0A7Z0BKL1</accession>
<comment type="caution">
    <text evidence="1">The sequence shown here is derived from an EMBL/GenBank/DDBJ whole genome shotgun (WGS) entry which is preliminary data.</text>
</comment>
<dbReference type="Proteomes" id="UP000584931">
    <property type="component" value="Unassembled WGS sequence"/>
</dbReference>
<evidence type="ECO:0000313" key="1">
    <source>
        <dbReference type="EMBL" id="NYH54963.1"/>
    </source>
</evidence>
<evidence type="ECO:0000313" key="2">
    <source>
        <dbReference type="Proteomes" id="UP000584931"/>
    </source>
</evidence>
<organism evidence="1 2">
    <name type="scientific">Nocardiopsis sinuspersici</name>
    <dbReference type="NCBI Taxonomy" id="501010"/>
    <lineage>
        <taxon>Bacteria</taxon>
        <taxon>Bacillati</taxon>
        <taxon>Actinomycetota</taxon>
        <taxon>Actinomycetes</taxon>
        <taxon>Streptosporangiales</taxon>
        <taxon>Nocardiopsidaceae</taxon>
        <taxon>Nocardiopsis</taxon>
    </lineage>
</organism>
<protein>
    <submittedName>
        <fullName evidence="1">Uncharacterized protein</fullName>
    </submittedName>
</protein>
<dbReference type="AlphaFoldDB" id="A0A7Z0BKL1"/>
<sequence length="221" mass="23873">MSDGIRWIGEHRYQESDTLLPGMLGGISLTAARDIDTEDFLTCLGTEPLQLDEGYLYKDRRSAALPEGTKSGDVKYAMYGTCGNWVYVLEDWDMATWYLYRHGGPPMTALAGVETVCLSDNGHDPPPRIAHATPEGRIVGAEFGEDTGCGSALDAALHAAGAVFPSTRDMPEDEVELYREQHLEALPAAVFSAVEAYCGLSIDRATVEAGDLPVAVLFPLS</sequence>
<name>A0A7Z0BKL1_9ACTN</name>
<gene>
    <name evidence="1" type="ORF">HNR06_004552</name>
</gene>
<reference evidence="1 2" key="1">
    <citation type="submission" date="2020-07" db="EMBL/GenBank/DDBJ databases">
        <title>Sequencing the genomes of 1000 actinobacteria strains.</title>
        <authorList>
            <person name="Klenk H.-P."/>
        </authorList>
    </citation>
    <scope>NUCLEOTIDE SEQUENCE [LARGE SCALE GENOMIC DNA]</scope>
    <source>
        <strain evidence="1 2">DSM 45278</strain>
    </source>
</reference>
<dbReference type="RefSeq" id="WP_237683429.1">
    <property type="nucleotide sequence ID" value="NZ_JACCHL010000001.1"/>
</dbReference>
<dbReference type="EMBL" id="JACCHL010000001">
    <property type="protein sequence ID" value="NYH54963.1"/>
    <property type="molecule type" value="Genomic_DNA"/>
</dbReference>